<keyword evidence="4" id="KW-1185">Reference proteome</keyword>
<dbReference type="Gene3D" id="2.60.120.260">
    <property type="entry name" value="Galactose-binding domain-like"/>
    <property type="match status" value="1"/>
</dbReference>
<dbReference type="InterPro" id="IPR000383">
    <property type="entry name" value="Xaa-Pro-like_dom"/>
</dbReference>
<dbReference type="InterPro" id="IPR005674">
    <property type="entry name" value="CocE/Ser_esterase"/>
</dbReference>
<evidence type="ECO:0000313" key="4">
    <source>
        <dbReference type="Proteomes" id="UP000274843"/>
    </source>
</evidence>
<dbReference type="Gene3D" id="3.40.50.1820">
    <property type="entry name" value="alpha/beta hydrolase"/>
    <property type="match status" value="1"/>
</dbReference>
<sequence length="519" mass="57543">MRTPYDKNRHVMDVWCGLDPLQAARRGFLVAIQDVRGRFASEGEWDPFRFERQDGYDTVEWAASLPGSNGRVGMYSGSYCGNVQWLAAADRPRGLAAISPALTWSEPLDGLLARGGAVELGIALRWALENGADVLAKRGHDDLALEGRLEAVAAEWDRLSESGYWELPVSSVSVLRRHGVPALGGLREIDNASAARWSRVTDLYDRVHVPTLHTAGWYDIFLQGTLDNYAAMAARGRETRLIVGPWTHHAFEDPVGQQAFGMRSARNGYPAHGGHDWNDLQLSWFGRHLVEGAAQDLPGAPVRIFVMGRNEWRDLPCWPPAEARSQRWYLRDGGELGTALPDADNASTAFHYDPHDPVPTVGGHGVLWPGSPSGPMDQAAVEDRDDVLVFTSAPLREELEITGRVRCVLYATSSAPSTDWVARLCDVHPDGRSINLCDGIVRATTANNGVGRYEIDLWSTSNVFLPGHRLRVHVTSSSFPRWDRNLNTGDQRGTRMDVATQRVHHDRHRPSYVELPVMT</sequence>
<dbReference type="Pfam" id="PF08530">
    <property type="entry name" value="PepX_C"/>
    <property type="match status" value="1"/>
</dbReference>
<protein>
    <recommendedName>
        <fullName evidence="2">Xaa-Pro dipeptidyl-peptidase C-terminal domain-containing protein</fullName>
    </recommendedName>
</protein>
<keyword evidence="1" id="KW-0378">Hydrolase</keyword>
<name>A0A3N2H6K8_9PSEU</name>
<dbReference type="Pfam" id="PF02129">
    <property type="entry name" value="Peptidase_S15"/>
    <property type="match status" value="1"/>
</dbReference>
<dbReference type="NCBIfam" id="TIGR00976">
    <property type="entry name" value="CocE_NonD"/>
    <property type="match status" value="1"/>
</dbReference>
<organism evidence="3 4">
    <name type="scientific">Amycolatopsis thermoflava</name>
    <dbReference type="NCBI Taxonomy" id="84480"/>
    <lineage>
        <taxon>Bacteria</taxon>
        <taxon>Bacillati</taxon>
        <taxon>Actinomycetota</taxon>
        <taxon>Actinomycetes</taxon>
        <taxon>Pseudonocardiales</taxon>
        <taxon>Pseudonocardiaceae</taxon>
        <taxon>Amycolatopsis</taxon>
        <taxon>Amycolatopsis methanolica group</taxon>
    </lineage>
</organism>
<dbReference type="AlphaFoldDB" id="A0A3N2H6K8"/>
<dbReference type="InterPro" id="IPR013736">
    <property type="entry name" value="Xaa-Pro_dipept_C"/>
</dbReference>
<dbReference type="Gene3D" id="1.10.3020.10">
    <property type="entry name" value="alpha-amino acid ester hydrolase ( Helical cap domain)"/>
    <property type="match status" value="1"/>
</dbReference>
<dbReference type="GO" id="GO:0008239">
    <property type="term" value="F:dipeptidyl-peptidase activity"/>
    <property type="evidence" value="ECO:0007669"/>
    <property type="project" value="InterPro"/>
</dbReference>
<evidence type="ECO:0000256" key="1">
    <source>
        <dbReference type="ARBA" id="ARBA00022801"/>
    </source>
</evidence>
<reference evidence="3 4" key="1">
    <citation type="submission" date="2018-11" db="EMBL/GenBank/DDBJ databases">
        <title>Sequencing the genomes of 1000 actinobacteria strains.</title>
        <authorList>
            <person name="Klenk H.-P."/>
        </authorList>
    </citation>
    <scope>NUCLEOTIDE SEQUENCE [LARGE SCALE GENOMIC DNA]</scope>
    <source>
        <strain evidence="3 4">DSM 44348</strain>
    </source>
</reference>
<feature type="domain" description="Xaa-Pro dipeptidyl-peptidase C-terminal" evidence="2">
    <location>
        <begin position="282"/>
        <end position="514"/>
    </location>
</feature>
<proteinExistence type="predicted"/>
<gene>
    <name evidence="3" type="ORF">EDD35_6391</name>
</gene>
<evidence type="ECO:0000313" key="3">
    <source>
        <dbReference type="EMBL" id="ROS43970.1"/>
    </source>
</evidence>
<dbReference type="InterPro" id="IPR008979">
    <property type="entry name" value="Galactose-bd-like_sf"/>
</dbReference>
<dbReference type="Proteomes" id="UP000274843">
    <property type="component" value="Unassembled WGS sequence"/>
</dbReference>
<dbReference type="SUPFAM" id="SSF53474">
    <property type="entry name" value="alpha/beta-Hydrolases"/>
    <property type="match status" value="1"/>
</dbReference>
<dbReference type="InterPro" id="IPR029058">
    <property type="entry name" value="AB_hydrolase_fold"/>
</dbReference>
<comment type="caution">
    <text evidence="3">The sequence shown here is derived from an EMBL/GenBank/DDBJ whole genome shotgun (WGS) entry which is preliminary data.</text>
</comment>
<dbReference type="SUPFAM" id="SSF49785">
    <property type="entry name" value="Galactose-binding domain-like"/>
    <property type="match status" value="1"/>
</dbReference>
<accession>A0A3N2H6K8</accession>
<dbReference type="EMBL" id="RKHY01000001">
    <property type="protein sequence ID" value="ROS43970.1"/>
    <property type="molecule type" value="Genomic_DNA"/>
</dbReference>
<dbReference type="SMART" id="SM00939">
    <property type="entry name" value="PepX_C"/>
    <property type="match status" value="1"/>
</dbReference>
<evidence type="ECO:0000259" key="2">
    <source>
        <dbReference type="SMART" id="SM00939"/>
    </source>
</evidence>